<dbReference type="Proteomes" id="UP000824189">
    <property type="component" value="Unassembled WGS sequence"/>
</dbReference>
<comment type="caution">
    <text evidence="1">The sequence shown here is derived from an EMBL/GenBank/DDBJ whole genome shotgun (WGS) entry which is preliminary data.</text>
</comment>
<evidence type="ECO:0000313" key="2">
    <source>
        <dbReference type="Proteomes" id="UP000824189"/>
    </source>
</evidence>
<dbReference type="EMBL" id="DXFZ01000042">
    <property type="protein sequence ID" value="HIW95537.1"/>
    <property type="molecule type" value="Genomic_DNA"/>
</dbReference>
<organism evidence="1 2">
    <name type="scientific">Candidatus Corynebacterium gallistercoris</name>
    <dbReference type="NCBI Taxonomy" id="2838530"/>
    <lineage>
        <taxon>Bacteria</taxon>
        <taxon>Bacillati</taxon>
        <taxon>Actinomycetota</taxon>
        <taxon>Actinomycetes</taxon>
        <taxon>Mycobacteriales</taxon>
        <taxon>Corynebacteriaceae</taxon>
        <taxon>Corynebacterium</taxon>
    </lineage>
</organism>
<accession>A0A9D1RXG7</accession>
<proteinExistence type="predicted"/>
<sequence length="124" mass="13689">MPVIIFRILAEPSQREQIVEDFTAMMNALDGALDASLSVDAPVVPDPELVTTWVELFGEETEEAEGAVLAVDVARYDLGSISGLTMNFAELLTTREKDPAEPLLRQVKDDQGTPRVPWHVEVRP</sequence>
<evidence type="ECO:0000313" key="1">
    <source>
        <dbReference type="EMBL" id="HIW95537.1"/>
    </source>
</evidence>
<dbReference type="AlphaFoldDB" id="A0A9D1RXG7"/>
<reference evidence="1" key="2">
    <citation type="submission" date="2021-04" db="EMBL/GenBank/DDBJ databases">
        <authorList>
            <person name="Gilroy R."/>
        </authorList>
    </citation>
    <scope>NUCLEOTIDE SEQUENCE</scope>
    <source>
        <strain evidence="1">4376</strain>
    </source>
</reference>
<gene>
    <name evidence="1" type="ORF">H9867_03500</name>
</gene>
<name>A0A9D1RXG7_9CORY</name>
<protein>
    <submittedName>
        <fullName evidence="1">Uncharacterized protein</fullName>
    </submittedName>
</protein>
<reference evidence="1" key="1">
    <citation type="journal article" date="2021" name="PeerJ">
        <title>Extensive microbial diversity within the chicken gut microbiome revealed by metagenomics and culture.</title>
        <authorList>
            <person name="Gilroy R."/>
            <person name="Ravi A."/>
            <person name="Getino M."/>
            <person name="Pursley I."/>
            <person name="Horton D.L."/>
            <person name="Alikhan N.F."/>
            <person name="Baker D."/>
            <person name="Gharbi K."/>
            <person name="Hall N."/>
            <person name="Watson M."/>
            <person name="Adriaenssens E.M."/>
            <person name="Foster-Nyarko E."/>
            <person name="Jarju S."/>
            <person name="Secka A."/>
            <person name="Antonio M."/>
            <person name="Oren A."/>
            <person name="Chaudhuri R.R."/>
            <person name="La Ragione R."/>
            <person name="Hildebrand F."/>
            <person name="Pallen M.J."/>
        </authorList>
    </citation>
    <scope>NUCLEOTIDE SEQUENCE</scope>
    <source>
        <strain evidence="1">4376</strain>
    </source>
</reference>